<accession>A0AAJ0FCX3</accession>
<evidence type="ECO:0000256" key="1">
    <source>
        <dbReference type="SAM" id="MobiDB-lite"/>
    </source>
</evidence>
<evidence type="ECO:0000313" key="2">
    <source>
        <dbReference type="EMBL" id="KAK1762582.1"/>
    </source>
</evidence>
<dbReference type="RefSeq" id="XP_060278795.1">
    <property type="nucleotide sequence ID" value="XM_060426293.1"/>
</dbReference>
<gene>
    <name evidence="2" type="ORF">QBC33DRAFT_519503</name>
</gene>
<dbReference type="EMBL" id="MU839036">
    <property type="protein sequence ID" value="KAK1762582.1"/>
    <property type="molecule type" value="Genomic_DNA"/>
</dbReference>
<name>A0AAJ0FCX3_9PEZI</name>
<dbReference type="GeneID" id="85309480"/>
<keyword evidence="3" id="KW-1185">Reference proteome</keyword>
<feature type="region of interest" description="Disordered" evidence="1">
    <location>
        <begin position="147"/>
        <end position="172"/>
    </location>
</feature>
<dbReference type="Proteomes" id="UP001244011">
    <property type="component" value="Unassembled WGS sequence"/>
</dbReference>
<sequence>MAPPTVYTVRYYNSYNTAAVILYPMVTSQTDPSSRIWNGRDGPGQAWRQYDGNGLVVDLYENCDGKLTPGQSYYFAADVVGGHSPWLSDCLFQYDPNSTNVANVQWSGNSLDCGASFNGITTYPTVYDPDAVGGKMKLNAGERTYGQTNEGAAAAGGKPPLKQGQKATSVTG</sequence>
<dbReference type="AlphaFoldDB" id="A0AAJ0FCX3"/>
<evidence type="ECO:0000313" key="3">
    <source>
        <dbReference type="Proteomes" id="UP001244011"/>
    </source>
</evidence>
<reference evidence="2" key="1">
    <citation type="submission" date="2023-06" db="EMBL/GenBank/DDBJ databases">
        <title>Genome-scale phylogeny and comparative genomics of the fungal order Sordariales.</title>
        <authorList>
            <consortium name="Lawrence Berkeley National Laboratory"/>
            <person name="Hensen N."/>
            <person name="Bonometti L."/>
            <person name="Westerberg I."/>
            <person name="Brannstrom I.O."/>
            <person name="Guillou S."/>
            <person name="Cros-Aarteil S."/>
            <person name="Calhoun S."/>
            <person name="Haridas S."/>
            <person name="Kuo A."/>
            <person name="Mondo S."/>
            <person name="Pangilinan J."/>
            <person name="Riley R."/>
            <person name="Labutti K."/>
            <person name="Andreopoulos B."/>
            <person name="Lipzen A."/>
            <person name="Chen C."/>
            <person name="Yanf M."/>
            <person name="Daum C."/>
            <person name="Ng V."/>
            <person name="Clum A."/>
            <person name="Steindorff A."/>
            <person name="Ohm R."/>
            <person name="Martin F."/>
            <person name="Silar P."/>
            <person name="Natvig D."/>
            <person name="Lalanne C."/>
            <person name="Gautier V."/>
            <person name="Ament-Velasquez S.L."/>
            <person name="Kruys A."/>
            <person name="Hutchinson M.I."/>
            <person name="Powell A.J."/>
            <person name="Barry K."/>
            <person name="Miller A.N."/>
            <person name="Grigoriev I.V."/>
            <person name="Debuchy R."/>
            <person name="Gladieux P."/>
            <person name="Thoren M.H."/>
            <person name="Johannesson H."/>
        </authorList>
    </citation>
    <scope>NUCLEOTIDE SEQUENCE</scope>
    <source>
        <strain evidence="2">8032-3</strain>
    </source>
</reference>
<comment type="caution">
    <text evidence="2">The sequence shown here is derived from an EMBL/GenBank/DDBJ whole genome shotgun (WGS) entry which is preliminary data.</text>
</comment>
<organism evidence="2 3">
    <name type="scientific">Phialemonium atrogriseum</name>
    <dbReference type="NCBI Taxonomy" id="1093897"/>
    <lineage>
        <taxon>Eukaryota</taxon>
        <taxon>Fungi</taxon>
        <taxon>Dikarya</taxon>
        <taxon>Ascomycota</taxon>
        <taxon>Pezizomycotina</taxon>
        <taxon>Sordariomycetes</taxon>
        <taxon>Sordariomycetidae</taxon>
        <taxon>Cephalothecales</taxon>
        <taxon>Cephalothecaceae</taxon>
        <taxon>Phialemonium</taxon>
    </lineage>
</organism>
<protein>
    <submittedName>
        <fullName evidence="2">Uncharacterized protein</fullName>
    </submittedName>
</protein>
<proteinExistence type="predicted"/>